<dbReference type="HOGENOM" id="CLU_2904865_0_0_1"/>
<accession>A0A0D0EAU8</accession>
<keyword evidence="2" id="KW-1185">Reference proteome</keyword>
<name>A0A0D0EAU8_9AGAM</name>
<reference evidence="2" key="2">
    <citation type="submission" date="2015-01" db="EMBL/GenBank/DDBJ databases">
        <title>Evolutionary Origins and Diversification of the Mycorrhizal Mutualists.</title>
        <authorList>
            <consortium name="DOE Joint Genome Institute"/>
            <consortium name="Mycorrhizal Genomics Consortium"/>
            <person name="Kohler A."/>
            <person name="Kuo A."/>
            <person name="Nagy L.G."/>
            <person name="Floudas D."/>
            <person name="Copeland A."/>
            <person name="Barry K.W."/>
            <person name="Cichocki N."/>
            <person name="Veneault-Fourrey C."/>
            <person name="LaButti K."/>
            <person name="Lindquist E.A."/>
            <person name="Lipzen A."/>
            <person name="Lundell T."/>
            <person name="Morin E."/>
            <person name="Murat C."/>
            <person name="Riley R."/>
            <person name="Ohm R."/>
            <person name="Sun H."/>
            <person name="Tunlid A."/>
            <person name="Henrissat B."/>
            <person name="Grigoriev I.V."/>
            <person name="Hibbett D.S."/>
            <person name="Martin F."/>
        </authorList>
    </citation>
    <scope>NUCLEOTIDE SEQUENCE [LARGE SCALE GENOMIC DNA]</scope>
    <source>
        <strain evidence="2">Ve08.2h10</strain>
    </source>
</reference>
<dbReference type="InParanoid" id="A0A0D0EAU8"/>
<evidence type="ECO:0000313" key="2">
    <source>
        <dbReference type="Proteomes" id="UP000054538"/>
    </source>
</evidence>
<dbReference type="EMBL" id="KN824828">
    <property type="protein sequence ID" value="KIL00705.1"/>
    <property type="molecule type" value="Genomic_DNA"/>
</dbReference>
<protein>
    <submittedName>
        <fullName evidence="1">Uncharacterized protein</fullName>
    </submittedName>
</protein>
<evidence type="ECO:0000313" key="1">
    <source>
        <dbReference type="EMBL" id="KIL00705.1"/>
    </source>
</evidence>
<dbReference type="Proteomes" id="UP000054538">
    <property type="component" value="Unassembled WGS sequence"/>
</dbReference>
<organism evidence="1 2">
    <name type="scientific">Paxillus rubicundulus Ve08.2h10</name>
    <dbReference type="NCBI Taxonomy" id="930991"/>
    <lineage>
        <taxon>Eukaryota</taxon>
        <taxon>Fungi</taxon>
        <taxon>Dikarya</taxon>
        <taxon>Basidiomycota</taxon>
        <taxon>Agaricomycotina</taxon>
        <taxon>Agaricomycetes</taxon>
        <taxon>Agaricomycetidae</taxon>
        <taxon>Boletales</taxon>
        <taxon>Paxilineae</taxon>
        <taxon>Paxillaceae</taxon>
        <taxon>Paxillus</taxon>
    </lineage>
</organism>
<gene>
    <name evidence="1" type="ORF">PAXRUDRAFT_821392</name>
</gene>
<dbReference type="AlphaFoldDB" id="A0A0D0EAU8"/>
<reference evidence="1 2" key="1">
    <citation type="submission" date="2014-04" db="EMBL/GenBank/DDBJ databases">
        <authorList>
            <consortium name="DOE Joint Genome Institute"/>
            <person name="Kuo A."/>
            <person name="Kohler A."/>
            <person name="Jargeat P."/>
            <person name="Nagy L.G."/>
            <person name="Floudas D."/>
            <person name="Copeland A."/>
            <person name="Barry K.W."/>
            <person name="Cichocki N."/>
            <person name="Veneault-Fourrey C."/>
            <person name="LaButti K."/>
            <person name="Lindquist E.A."/>
            <person name="Lipzen A."/>
            <person name="Lundell T."/>
            <person name="Morin E."/>
            <person name="Murat C."/>
            <person name="Sun H."/>
            <person name="Tunlid A."/>
            <person name="Henrissat B."/>
            <person name="Grigoriev I.V."/>
            <person name="Hibbett D.S."/>
            <person name="Martin F."/>
            <person name="Nordberg H.P."/>
            <person name="Cantor M.N."/>
            <person name="Hua S.X."/>
        </authorList>
    </citation>
    <scope>NUCLEOTIDE SEQUENCE [LARGE SCALE GENOMIC DNA]</scope>
    <source>
        <strain evidence="1 2">Ve08.2h10</strain>
    </source>
</reference>
<proteinExistence type="predicted"/>
<sequence length="62" mass="7111">MHERYECRDKQPVGIQAWSSNLEPKGRESASTILFGRVCDQLRRQVPSLLPTNVSQKIDVEI</sequence>